<dbReference type="GO" id="GO:0046872">
    <property type="term" value="F:metal ion binding"/>
    <property type="evidence" value="ECO:0007669"/>
    <property type="project" value="UniProtKB-KW"/>
</dbReference>
<dbReference type="PANTHER" id="PTHR33938">
    <property type="entry name" value="FERULOYL ESTERASE B-RELATED"/>
    <property type="match status" value="1"/>
</dbReference>
<dbReference type="InterPro" id="IPR011118">
    <property type="entry name" value="Tannase/feruloyl_esterase"/>
</dbReference>
<reference evidence="11" key="2">
    <citation type="submission" date="2020-09" db="EMBL/GenBank/DDBJ databases">
        <title>Reference genome assembly for Australian Ascochyta lentis isolate Al4.</title>
        <authorList>
            <person name="Lee R.C."/>
            <person name="Farfan-Caceres L.M."/>
            <person name="Debler J.W."/>
            <person name="Williams A.H."/>
            <person name="Henares B.M."/>
        </authorList>
    </citation>
    <scope>NUCLEOTIDE SEQUENCE</scope>
    <source>
        <strain evidence="11">Al4</strain>
    </source>
</reference>
<dbReference type="SUPFAM" id="SSF53474">
    <property type="entry name" value="alpha/beta-Hydrolases"/>
    <property type="match status" value="1"/>
</dbReference>
<accession>A0A8H7J152</accession>
<evidence type="ECO:0000256" key="9">
    <source>
        <dbReference type="ARBA" id="ARBA00034075"/>
    </source>
</evidence>
<evidence type="ECO:0000256" key="8">
    <source>
        <dbReference type="ARBA" id="ARBA00023157"/>
    </source>
</evidence>
<evidence type="ECO:0000256" key="6">
    <source>
        <dbReference type="ARBA" id="ARBA00022801"/>
    </source>
</evidence>
<dbReference type="GO" id="GO:0030600">
    <property type="term" value="F:feruloyl esterase activity"/>
    <property type="evidence" value="ECO:0007669"/>
    <property type="project" value="UniProtKB-EC"/>
</dbReference>
<evidence type="ECO:0000256" key="3">
    <source>
        <dbReference type="ARBA" id="ARBA00022651"/>
    </source>
</evidence>
<feature type="chain" id="PRO_5034286320" description="Carboxylic ester hydrolase" evidence="10">
    <location>
        <begin position="20"/>
        <end position="495"/>
    </location>
</feature>
<dbReference type="PANTHER" id="PTHR33938:SF15">
    <property type="entry name" value="FERULOYL ESTERASE B-RELATED"/>
    <property type="match status" value="1"/>
</dbReference>
<protein>
    <recommendedName>
        <fullName evidence="10">Carboxylic ester hydrolase</fullName>
        <ecNumber evidence="10">3.1.1.-</ecNumber>
    </recommendedName>
</protein>
<keyword evidence="8" id="KW-1015">Disulfide bond</keyword>
<comment type="similarity">
    <text evidence="1 10">Belongs to the tannase family.</text>
</comment>
<comment type="caution">
    <text evidence="11">The sequence shown here is derived from an EMBL/GenBank/DDBJ whole genome shotgun (WGS) entry which is preliminary data.</text>
</comment>
<dbReference type="Pfam" id="PF07519">
    <property type="entry name" value="Tannase"/>
    <property type="match status" value="2"/>
</dbReference>
<feature type="signal peptide" evidence="10">
    <location>
        <begin position="1"/>
        <end position="19"/>
    </location>
</feature>
<name>A0A8H7J152_9PLEO</name>
<keyword evidence="3" id="KW-0624">Polysaccharide degradation</keyword>
<evidence type="ECO:0000256" key="7">
    <source>
        <dbReference type="ARBA" id="ARBA00022837"/>
    </source>
</evidence>
<keyword evidence="6 10" id="KW-0378">Hydrolase</keyword>
<evidence type="ECO:0000256" key="10">
    <source>
        <dbReference type="RuleBase" id="RU361238"/>
    </source>
</evidence>
<keyword evidence="5 10" id="KW-0732">Signal</keyword>
<keyword evidence="3" id="KW-0119">Carbohydrate metabolism</keyword>
<dbReference type="EMBL" id="RZGK01000010">
    <property type="protein sequence ID" value="KAF9695989.1"/>
    <property type="molecule type" value="Genomic_DNA"/>
</dbReference>
<keyword evidence="2" id="KW-0719">Serine esterase</keyword>
<evidence type="ECO:0000313" key="12">
    <source>
        <dbReference type="Proteomes" id="UP000651452"/>
    </source>
</evidence>
<sequence>MLISLVSASLFLLSTPVLGSSAFEKKCLAFRPEKFVPGATRNVLEYVTAGTTLRFPDNVAACNRGSQAVAANVCRIALSIKTSGRSNIAFEAWLPEDWSGRFLATGNGGIDGCIKYEDLAYTSANGFAAVGSNNAKNGTDGLPFFNNPETVIDFTWRSLHTSVDAGKYLAKKLYGKSHSKSYYLGCSLGGRQGVKSAEKFPNDFDGIVAGAPGVDFNDLVSWRARFFTITGAIGSSDFIPAIAWKTWIHDEVLKQCDTIDKAQDGIIEDPTLCKFNPSTLLCTGNTMQPGSEVLSVDRLYAGAPFAYSEDWFKYVVYNDASWNASEFGYDDVRAAERLNPGDIRTYPTSLPRFERRGGKLLTYHGQQDNQISSFNTIRWYNDLKGRRSTAAMDEWLRFFRVSGMNHCNSGPGAWVLGQGGNAAAAGVPFERERNVLQAMVAWVEKGIAPSYIEGTKFVNDTVSLGIDFTRRHCKYPLRNTLVGANFKDANSWKCT</sequence>
<organism evidence="11 12">
    <name type="scientific">Ascochyta lentis</name>
    <dbReference type="NCBI Taxonomy" id="205686"/>
    <lineage>
        <taxon>Eukaryota</taxon>
        <taxon>Fungi</taxon>
        <taxon>Dikarya</taxon>
        <taxon>Ascomycota</taxon>
        <taxon>Pezizomycotina</taxon>
        <taxon>Dothideomycetes</taxon>
        <taxon>Pleosporomycetidae</taxon>
        <taxon>Pleosporales</taxon>
        <taxon>Pleosporineae</taxon>
        <taxon>Didymellaceae</taxon>
        <taxon>Ascochyta</taxon>
    </lineage>
</organism>
<dbReference type="Gene3D" id="3.40.50.1820">
    <property type="entry name" value="alpha/beta hydrolase"/>
    <property type="match status" value="1"/>
</dbReference>
<comment type="catalytic activity">
    <reaction evidence="9">
        <text>feruloyl-polysaccharide + H2O = ferulate + polysaccharide.</text>
        <dbReference type="EC" id="3.1.1.73"/>
    </reaction>
</comment>
<keyword evidence="3" id="KW-0858">Xylan degradation</keyword>
<dbReference type="OrthoDB" id="3039123at2759"/>
<proteinExistence type="inferred from homology"/>
<evidence type="ECO:0000256" key="1">
    <source>
        <dbReference type="ARBA" id="ARBA00006249"/>
    </source>
</evidence>
<evidence type="ECO:0000313" key="11">
    <source>
        <dbReference type="EMBL" id="KAF9695989.1"/>
    </source>
</evidence>
<dbReference type="EC" id="3.1.1.-" evidence="10"/>
<dbReference type="Proteomes" id="UP000651452">
    <property type="component" value="Unassembled WGS sequence"/>
</dbReference>
<keyword evidence="7" id="KW-0106">Calcium</keyword>
<keyword evidence="4" id="KW-0479">Metal-binding</keyword>
<evidence type="ECO:0000256" key="4">
    <source>
        <dbReference type="ARBA" id="ARBA00022723"/>
    </source>
</evidence>
<evidence type="ECO:0000256" key="2">
    <source>
        <dbReference type="ARBA" id="ARBA00022487"/>
    </source>
</evidence>
<dbReference type="AlphaFoldDB" id="A0A8H7J152"/>
<dbReference type="InterPro" id="IPR029058">
    <property type="entry name" value="AB_hydrolase_fold"/>
</dbReference>
<evidence type="ECO:0000256" key="5">
    <source>
        <dbReference type="ARBA" id="ARBA00022729"/>
    </source>
</evidence>
<reference evidence="11" key="1">
    <citation type="submission" date="2018-12" db="EMBL/GenBank/DDBJ databases">
        <authorList>
            <person name="Syme R.A."/>
            <person name="Farfan-Caceres L."/>
            <person name="Lichtenzveig J."/>
        </authorList>
    </citation>
    <scope>NUCLEOTIDE SEQUENCE</scope>
    <source>
        <strain evidence="11">Al4</strain>
    </source>
</reference>
<gene>
    <name evidence="11" type="ORF">EKO04_006132</name>
</gene>
<keyword evidence="12" id="KW-1185">Reference proteome</keyword>
<dbReference type="GO" id="GO:0045493">
    <property type="term" value="P:xylan catabolic process"/>
    <property type="evidence" value="ECO:0007669"/>
    <property type="project" value="UniProtKB-KW"/>
</dbReference>